<evidence type="ECO:0000313" key="9">
    <source>
        <dbReference type="Proteomes" id="UP001163266"/>
    </source>
</evidence>
<accession>A0ABY6MVS2</accession>
<gene>
    <name evidence="8" type="ORF">OMP39_05735</name>
</gene>
<dbReference type="RefSeq" id="WP_264893877.1">
    <property type="nucleotide sequence ID" value="NZ_CP110257.1"/>
</dbReference>
<keyword evidence="6" id="KW-0408">Iron</keyword>
<dbReference type="Pfam" id="PF13640">
    <property type="entry name" value="2OG-FeII_Oxy_3"/>
    <property type="match status" value="1"/>
</dbReference>
<evidence type="ECO:0000256" key="6">
    <source>
        <dbReference type="ARBA" id="ARBA00023004"/>
    </source>
</evidence>
<dbReference type="SMART" id="SM00702">
    <property type="entry name" value="P4Hc"/>
    <property type="match status" value="1"/>
</dbReference>
<dbReference type="EMBL" id="CP110257">
    <property type="protein sequence ID" value="UZD56076.1"/>
    <property type="molecule type" value="Genomic_DNA"/>
</dbReference>
<keyword evidence="3" id="KW-0847">Vitamin C</keyword>
<evidence type="ECO:0000256" key="1">
    <source>
        <dbReference type="ARBA" id="ARBA00001961"/>
    </source>
</evidence>
<evidence type="ECO:0000256" key="4">
    <source>
        <dbReference type="ARBA" id="ARBA00022964"/>
    </source>
</evidence>
<dbReference type="InterPro" id="IPR006620">
    <property type="entry name" value="Pro_4_hyd_alph"/>
</dbReference>
<dbReference type="Proteomes" id="UP001163266">
    <property type="component" value="Chromosome"/>
</dbReference>
<dbReference type="InterPro" id="IPR044862">
    <property type="entry name" value="Pro_4_hyd_alph_FE2OG_OXY"/>
</dbReference>
<organism evidence="8 9">
    <name type="scientific">Caldimonas aquatica</name>
    <dbReference type="NCBI Taxonomy" id="376175"/>
    <lineage>
        <taxon>Bacteria</taxon>
        <taxon>Pseudomonadati</taxon>
        <taxon>Pseudomonadota</taxon>
        <taxon>Betaproteobacteria</taxon>
        <taxon>Burkholderiales</taxon>
        <taxon>Sphaerotilaceae</taxon>
        <taxon>Caldimonas</taxon>
    </lineage>
</organism>
<keyword evidence="9" id="KW-1185">Reference proteome</keyword>
<evidence type="ECO:0000313" key="8">
    <source>
        <dbReference type="EMBL" id="UZD56076.1"/>
    </source>
</evidence>
<keyword evidence="2" id="KW-0479">Metal-binding</keyword>
<evidence type="ECO:0000256" key="2">
    <source>
        <dbReference type="ARBA" id="ARBA00022723"/>
    </source>
</evidence>
<dbReference type="PROSITE" id="PS51471">
    <property type="entry name" value="FE2OG_OXY"/>
    <property type="match status" value="1"/>
</dbReference>
<dbReference type="InterPro" id="IPR045054">
    <property type="entry name" value="P4HA-like"/>
</dbReference>
<comment type="cofactor">
    <cofactor evidence="1">
        <name>L-ascorbate</name>
        <dbReference type="ChEBI" id="CHEBI:38290"/>
    </cofactor>
</comment>
<dbReference type="Gene3D" id="2.60.120.620">
    <property type="entry name" value="q2cbj1_9rhob like domain"/>
    <property type="match status" value="1"/>
</dbReference>
<dbReference type="InterPro" id="IPR005123">
    <property type="entry name" value="Oxoglu/Fe-dep_dioxygenase_dom"/>
</dbReference>
<reference evidence="8" key="1">
    <citation type="submission" date="2022-10" db="EMBL/GenBank/DDBJ databases">
        <title>Complete genome sequence of Schlegelella aquatica LMG 23380.</title>
        <authorList>
            <person name="Musilova J."/>
            <person name="Kourilova X."/>
            <person name="Bezdicek M."/>
            <person name="Hermankova K."/>
            <person name="Obruca S."/>
            <person name="Sedlar K."/>
        </authorList>
    </citation>
    <scope>NUCLEOTIDE SEQUENCE</scope>
    <source>
        <strain evidence="8">LMG 23380</strain>
    </source>
</reference>
<name>A0ABY6MVS2_9BURK</name>
<protein>
    <submittedName>
        <fullName evidence="8">2OG-Fe(II) oxygenase</fullName>
    </submittedName>
</protein>
<sequence length="289" mass="32062">MSVQTITPELRQWIVEQATAGCSPDAVLKAMLASGWQEDVAVQAMEETLATYLRERGVSPDAAVAAADVDPRPMPAPDLRDSPNVLWAGDREVSVVMTMQEPRVVVFGGLLSDDECDELRALAEPRLARSETVRTDTGGSEVSDARTSEGMFFQRAEHPLCERIERRIATLLRWPMDHGEGLQVLRYRPGAEYKPHYDYFDPAQPGTPSILKRGGQRVGTVVMYLNTPEQGGATTFPDVKLEVAPVKGNAVFFSYDRPHPMTRTLHGGAPVLRGEKWVATKWLREGRFD</sequence>
<evidence type="ECO:0000256" key="3">
    <source>
        <dbReference type="ARBA" id="ARBA00022896"/>
    </source>
</evidence>
<dbReference type="PANTHER" id="PTHR10869:SF246">
    <property type="entry name" value="TRANSMEMBRANE PROLYL 4-HYDROXYLASE"/>
    <property type="match status" value="1"/>
</dbReference>
<dbReference type="PANTHER" id="PTHR10869">
    <property type="entry name" value="PROLYL 4-HYDROXYLASE ALPHA SUBUNIT"/>
    <property type="match status" value="1"/>
</dbReference>
<feature type="domain" description="Fe2OG dioxygenase" evidence="7">
    <location>
        <begin position="178"/>
        <end position="285"/>
    </location>
</feature>
<proteinExistence type="predicted"/>
<evidence type="ECO:0000256" key="5">
    <source>
        <dbReference type="ARBA" id="ARBA00023002"/>
    </source>
</evidence>
<keyword evidence="4" id="KW-0223">Dioxygenase</keyword>
<keyword evidence="5" id="KW-0560">Oxidoreductase</keyword>
<evidence type="ECO:0000259" key="7">
    <source>
        <dbReference type="PROSITE" id="PS51471"/>
    </source>
</evidence>